<dbReference type="Pfam" id="PF13424">
    <property type="entry name" value="TPR_12"/>
    <property type="match status" value="2"/>
</dbReference>
<dbReference type="PANTHER" id="PTHR46082">
    <property type="entry name" value="ATP/GTP-BINDING PROTEIN-RELATED"/>
    <property type="match status" value="1"/>
</dbReference>
<name>A0ABR4JPZ1_9EURO</name>
<dbReference type="RefSeq" id="XP_070894911.1">
    <property type="nucleotide sequence ID" value="XM_071046779.1"/>
</dbReference>
<feature type="domain" description="NB-ARC" evidence="1">
    <location>
        <begin position="342"/>
        <end position="484"/>
    </location>
</feature>
<gene>
    <name evidence="2" type="ORF">BJX68DRAFT_270818</name>
</gene>
<evidence type="ECO:0000259" key="1">
    <source>
        <dbReference type="Pfam" id="PF00931"/>
    </source>
</evidence>
<dbReference type="SUPFAM" id="SSF53167">
    <property type="entry name" value="Purine and uridine phosphorylases"/>
    <property type="match status" value="1"/>
</dbReference>
<dbReference type="Gene3D" id="3.40.50.300">
    <property type="entry name" value="P-loop containing nucleotide triphosphate hydrolases"/>
    <property type="match status" value="1"/>
</dbReference>
<dbReference type="SUPFAM" id="SSF48452">
    <property type="entry name" value="TPR-like"/>
    <property type="match status" value="1"/>
</dbReference>
<organism evidence="2 3">
    <name type="scientific">Aspergillus pseudodeflectus</name>
    <dbReference type="NCBI Taxonomy" id="176178"/>
    <lineage>
        <taxon>Eukaryota</taxon>
        <taxon>Fungi</taxon>
        <taxon>Dikarya</taxon>
        <taxon>Ascomycota</taxon>
        <taxon>Pezizomycotina</taxon>
        <taxon>Eurotiomycetes</taxon>
        <taxon>Eurotiomycetidae</taxon>
        <taxon>Eurotiales</taxon>
        <taxon>Aspergillaceae</taxon>
        <taxon>Aspergillus</taxon>
        <taxon>Aspergillus subgen. Nidulantes</taxon>
    </lineage>
</organism>
<dbReference type="Pfam" id="PF00931">
    <property type="entry name" value="NB-ARC"/>
    <property type="match status" value="1"/>
</dbReference>
<dbReference type="Gene3D" id="3.40.50.1580">
    <property type="entry name" value="Nucleoside phosphorylase domain"/>
    <property type="match status" value="1"/>
</dbReference>
<evidence type="ECO:0000313" key="2">
    <source>
        <dbReference type="EMBL" id="KAL2842100.1"/>
    </source>
</evidence>
<accession>A0ABR4JPZ1</accession>
<keyword evidence="3" id="KW-1185">Reference proteome</keyword>
<dbReference type="SUPFAM" id="SSF52540">
    <property type="entry name" value="P-loop containing nucleoside triphosphate hydrolases"/>
    <property type="match status" value="1"/>
</dbReference>
<dbReference type="InterPro" id="IPR027417">
    <property type="entry name" value="P-loop_NTPase"/>
</dbReference>
<dbReference type="GeneID" id="98161943"/>
<dbReference type="EMBL" id="JBFXLR010000053">
    <property type="protein sequence ID" value="KAL2842100.1"/>
    <property type="molecule type" value="Genomic_DNA"/>
</dbReference>
<dbReference type="Proteomes" id="UP001610444">
    <property type="component" value="Unassembled WGS sequence"/>
</dbReference>
<dbReference type="PANTHER" id="PTHR46082:SF11">
    <property type="entry name" value="AAA+ ATPASE DOMAIN-CONTAINING PROTEIN-RELATED"/>
    <property type="match status" value="1"/>
</dbReference>
<sequence>MASLTPDDYTAAWVCALPLEAASARVMLDKTHPSPQEISDQNAYDFGQLNGHNIVIAYLPSGVYGKVSAAGVVSRMRATFRQLQFALMVGIGGGVPGNGKNDIRLGDVVVSKPGPRHSGVVQYDYGKAMQGGVFEVMGTTNKPPPVLLTHLSQLEARKLTAEDRTDDVQAIVQQVLEKHPQMRERFGAPGEDADLLFSPSYHHPKGESCEKCDKEQLVKRQPRESNAPHIHYGLIASGDQVLKDSDTRDRLAQEHGILCFEMEAAGLMDELPTLVVRGICDYCDSHKQKQWQGYAALVAAAYAKFLLSAVPAYRGLSSIKKEQRHWVVPLARNPRFVGRNNEIARLEHSVATQDGPGRVAITGLGGVGKTQIALEVAYRMRDRDMDCSVFWIPCTSRAMVEQTFLDIARAIGLDCTDPAEVKRQVKVYLSSEKVGQWLLIFDNADDTEMWLETPSCQGPPLEDFLPRSRKGRIMFTTRNRKLAMKLAPFDLVPIPDVDEVTAFQIMQKMLGCDLVAEGAARALLEQLAFLPLAITQASSYIVENGLDLSTYLALFQEKEQDAVELLSEDFRDSGRYRDIQNPVITTWLISFKQIQQQNSLAADYLFFMAIINPRNIPLSILPLQATKKQQLDALGLLSGYSFTTSQRTSLNLHRLVHMATRNWLRQKGLFDHWVQEVAIRMDAVFPDDHHANRELWREYLPHATSLVHEGAFISAGNSHPDLVKNVADCLCSDARYSEAEDLYKKLVRINERGAGPHDLQTLNSMAGLAQTYFNQSRWKECEEVHLQLIERAKRARGAAHSSTIYFSIMLVILYTQIQRFEEAEELASQLLSLSEGGSGPEAEVTLRCQLDLATIYWKQGRREQSLELYFSTVKLKD</sequence>
<comment type="caution">
    <text evidence="2">The sequence shown here is derived from an EMBL/GenBank/DDBJ whole genome shotgun (WGS) entry which is preliminary data.</text>
</comment>
<protein>
    <submittedName>
        <fullName evidence="2">Kinesin light chain</fullName>
    </submittedName>
</protein>
<reference evidence="2 3" key="1">
    <citation type="submission" date="2024-07" db="EMBL/GenBank/DDBJ databases">
        <title>Section-level genome sequencing and comparative genomics of Aspergillus sections Usti and Cavernicolus.</title>
        <authorList>
            <consortium name="Lawrence Berkeley National Laboratory"/>
            <person name="Nybo J.L."/>
            <person name="Vesth T.C."/>
            <person name="Theobald S."/>
            <person name="Frisvad J.C."/>
            <person name="Larsen T.O."/>
            <person name="Kjaerboelling I."/>
            <person name="Rothschild-Mancinelli K."/>
            <person name="Lyhne E.K."/>
            <person name="Kogle M.E."/>
            <person name="Barry K."/>
            <person name="Clum A."/>
            <person name="Na H."/>
            <person name="Ledsgaard L."/>
            <person name="Lin J."/>
            <person name="Lipzen A."/>
            <person name="Kuo A."/>
            <person name="Riley R."/>
            <person name="Mondo S."/>
            <person name="LaButti K."/>
            <person name="Haridas S."/>
            <person name="Pangalinan J."/>
            <person name="Salamov A.A."/>
            <person name="Simmons B.A."/>
            <person name="Magnuson J.K."/>
            <person name="Chen J."/>
            <person name="Drula E."/>
            <person name="Henrissat B."/>
            <person name="Wiebenga A."/>
            <person name="Lubbers R.J."/>
            <person name="Gomes A.C."/>
            <person name="Macurrencykelacurrency M.R."/>
            <person name="Stajich J."/>
            <person name="Grigoriev I.V."/>
            <person name="Mortensen U.H."/>
            <person name="De vries R.P."/>
            <person name="Baker S.E."/>
            <person name="Andersen M.R."/>
        </authorList>
    </citation>
    <scope>NUCLEOTIDE SEQUENCE [LARGE SCALE GENOMIC DNA]</scope>
    <source>
        <strain evidence="2 3">CBS 756.74</strain>
    </source>
</reference>
<dbReference type="InterPro" id="IPR053137">
    <property type="entry name" value="NLR-like"/>
</dbReference>
<dbReference type="InterPro" id="IPR011990">
    <property type="entry name" value="TPR-like_helical_dom_sf"/>
</dbReference>
<evidence type="ECO:0000313" key="3">
    <source>
        <dbReference type="Proteomes" id="UP001610444"/>
    </source>
</evidence>
<dbReference type="InterPro" id="IPR035994">
    <property type="entry name" value="Nucleoside_phosphorylase_sf"/>
</dbReference>
<proteinExistence type="predicted"/>
<dbReference type="InterPro" id="IPR002182">
    <property type="entry name" value="NB-ARC"/>
</dbReference>
<dbReference type="Gene3D" id="1.25.40.10">
    <property type="entry name" value="Tetratricopeptide repeat domain"/>
    <property type="match status" value="1"/>
</dbReference>